<dbReference type="AlphaFoldDB" id="C4JJL1"/>
<keyword evidence="4" id="KW-1185">Reference proteome</keyword>
<dbReference type="HOGENOM" id="CLU_1391165_0_0_1"/>
<feature type="compositionally biased region" description="Basic and acidic residues" evidence="1">
    <location>
        <begin position="134"/>
        <end position="145"/>
    </location>
</feature>
<feature type="chain" id="PRO_5002937739" evidence="2">
    <location>
        <begin position="20"/>
        <end position="196"/>
    </location>
</feature>
<dbReference type="STRING" id="336963.C4JJL1"/>
<keyword evidence="2" id="KW-0732">Signal</keyword>
<dbReference type="EMBL" id="CH476615">
    <property type="protein sequence ID" value="EEP76969.1"/>
    <property type="molecule type" value="Genomic_DNA"/>
</dbReference>
<dbReference type="VEuPathDB" id="FungiDB:UREG_01818"/>
<feature type="compositionally biased region" description="Low complexity" evidence="1">
    <location>
        <begin position="118"/>
        <end position="127"/>
    </location>
</feature>
<dbReference type="RefSeq" id="XP_002542302.1">
    <property type="nucleotide sequence ID" value="XM_002542256.1"/>
</dbReference>
<evidence type="ECO:0000256" key="2">
    <source>
        <dbReference type="SAM" id="SignalP"/>
    </source>
</evidence>
<feature type="signal peptide" evidence="2">
    <location>
        <begin position="1"/>
        <end position="19"/>
    </location>
</feature>
<protein>
    <submittedName>
        <fullName evidence="3">Uncharacterized protein</fullName>
    </submittedName>
</protein>
<dbReference type="Proteomes" id="UP000002058">
    <property type="component" value="Unassembled WGS sequence"/>
</dbReference>
<evidence type="ECO:0000313" key="3">
    <source>
        <dbReference type="EMBL" id="EEP76969.1"/>
    </source>
</evidence>
<name>C4JJL1_UNCRE</name>
<accession>C4JJL1</accession>
<gene>
    <name evidence="3" type="ORF">UREG_01818</name>
</gene>
<dbReference type="GeneID" id="8443871"/>
<feature type="region of interest" description="Disordered" evidence="1">
    <location>
        <begin position="89"/>
        <end position="175"/>
    </location>
</feature>
<evidence type="ECO:0000256" key="1">
    <source>
        <dbReference type="SAM" id="MobiDB-lite"/>
    </source>
</evidence>
<dbReference type="OrthoDB" id="5362269at2759"/>
<dbReference type="KEGG" id="ure:UREG_01818"/>
<sequence>MRAFILALLALATSPLAFAQEDPEPLSSFIQSSTVDVHSGIAKALRFLPQSHPAIMTSMKIQRWPRLSQALPILSAVIPMAITAHVPSRHCEGPATPTTAAPVPPAISSQHDDDGHATVTPTVPSPTESIGCEPHGDHWHCEGPHETGTTPATEPTSSASGSPTPSPPAEFDGAAGTVRPEGLAFLAVAVVAAYYV</sequence>
<reference evidence="4" key="1">
    <citation type="journal article" date="2009" name="Genome Res.">
        <title>Comparative genomic analyses of the human fungal pathogens Coccidioides and their relatives.</title>
        <authorList>
            <person name="Sharpton T.J."/>
            <person name="Stajich J.E."/>
            <person name="Rounsley S.D."/>
            <person name="Gardner M.J."/>
            <person name="Wortman J.R."/>
            <person name="Jordar V.S."/>
            <person name="Maiti R."/>
            <person name="Kodira C.D."/>
            <person name="Neafsey D.E."/>
            <person name="Zeng Q."/>
            <person name="Hung C.-Y."/>
            <person name="McMahan C."/>
            <person name="Muszewska A."/>
            <person name="Grynberg M."/>
            <person name="Mandel M.A."/>
            <person name="Kellner E.M."/>
            <person name="Barker B.M."/>
            <person name="Galgiani J.N."/>
            <person name="Orbach M.J."/>
            <person name="Kirkland T.N."/>
            <person name="Cole G.T."/>
            <person name="Henn M.R."/>
            <person name="Birren B.W."/>
            <person name="Taylor J.W."/>
        </authorList>
    </citation>
    <scope>NUCLEOTIDE SEQUENCE [LARGE SCALE GENOMIC DNA]</scope>
    <source>
        <strain evidence="4">UAMH 1704</strain>
    </source>
</reference>
<feature type="compositionally biased region" description="Low complexity" evidence="1">
    <location>
        <begin position="146"/>
        <end position="163"/>
    </location>
</feature>
<proteinExistence type="predicted"/>
<evidence type="ECO:0000313" key="4">
    <source>
        <dbReference type="Proteomes" id="UP000002058"/>
    </source>
</evidence>
<dbReference type="eggNOG" id="ENOG502SR6P">
    <property type="taxonomic scope" value="Eukaryota"/>
</dbReference>
<dbReference type="InParanoid" id="C4JJL1"/>
<organism evidence="3 4">
    <name type="scientific">Uncinocarpus reesii (strain UAMH 1704)</name>
    <dbReference type="NCBI Taxonomy" id="336963"/>
    <lineage>
        <taxon>Eukaryota</taxon>
        <taxon>Fungi</taxon>
        <taxon>Dikarya</taxon>
        <taxon>Ascomycota</taxon>
        <taxon>Pezizomycotina</taxon>
        <taxon>Eurotiomycetes</taxon>
        <taxon>Eurotiomycetidae</taxon>
        <taxon>Onygenales</taxon>
        <taxon>Onygenaceae</taxon>
        <taxon>Uncinocarpus</taxon>
    </lineage>
</organism>